<evidence type="ECO:0000313" key="10">
    <source>
        <dbReference type="Proteomes" id="UP001597474"/>
    </source>
</evidence>
<keyword evidence="6 7" id="KW-0472">Membrane</keyword>
<evidence type="ECO:0000256" key="1">
    <source>
        <dbReference type="ARBA" id="ARBA00004533"/>
    </source>
</evidence>
<dbReference type="PANTHER" id="PTHR30462:SF0">
    <property type="entry name" value="INTERMEMBRANE TRANSPORT PROTEIN YEBT"/>
    <property type="match status" value="1"/>
</dbReference>
<dbReference type="Proteomes" id="UP001597474">
    <property type="component" value="Unassembled WGS sequence"/>
</dbReference>
<feature type="domain" description="Mce/MlaD" evidence="8">
    <location>
        <begin position="302"/>
        <end position="395"/>
    </location>
</feature>
<name>A0ABW5U7Y5_9RHOB</name>
<protein>
    <submittedName>
        <fullName evidence="9">MlaD family protein</fullName>
    </submittedName>
</protein>
<proteinExistence type="predicted"/>
<comment type="subcellular location">
    <subcellularLocation>
        <location evidence="1">Cell inner membrane</location>
    </subcellularLocation>
</comment>
<accession>A0ABW5U7Y5</accession>
<keyword evidence="10" id="KW-1185">Reference proteome</keyword>
<keyword evidence="3" id="KW-0997">Cell inner membrane</keyword>
<feature type="transmembrane region" description="Helical" evidence="7">
    <location>
        <begin position="20"/>
        <end position="40"/>
    </location>
</feature>
<dbReference type="RefSeq" id="WP_386375868.1">
    <property type="nucleotide sequence ID" value="NZ_JBHUMP010000025.1"/>
</dbReference>
<dbReference type="EMBL" id="JBHUMP010000025">
    <property type="protein sequence ID" value="MFD2741443.1"/>
    <property type="molecule type" value="Genomic_DNA"/>
</dbReference>
<dbReference type="PANTHER" id="PTHR30462">
    <property type="entry name" value="INTERMEMBRANE TRANSPORT PROTEIN PQIB-RELATED"/>
    <property type="match status" value="1"/>
</dbReference>
<evidence type="ECO:0000256" key="4">
    <source>
        <dbReference type="ARBA" id="ARBA00022692"/>
    </source>
</evidence>
<keyword evidence="2" id="KW-1003">Cell membrane</keyword>
<feature type="domain" description="Mce/MlaD" evidence="8">
    <location>
        <begin position="165"/>
        <end position="222"/>
    </location>
</feature>
<keyword evidence="5 7" id="KW-1133">Transmembrane helix</keyword>
<keyword evidence="4 7" id="KW-0812">Transmembrane</keyword>
<dbReference type="InterPro" id="IPR003399">
    <property type="entry name" value="Mce/MlaD"/>
</dbReference>
<evidence type="ECO:0000259" key="8">
    <source>
        <dbReference type="Pfam" id="PF02470"/>
    </source>
</evidence>
<gene>
    <name evidence="9" type="ORF">ACFSUD_17865</name>
</gene>
<evidence type="ECO:0000256" key="6">
    <source>
        <dbReference type="ARBA" id="ARBA00023136"/>
    </source>
</evidence>
<evidence type="ECO:0000256" key="5">
    <source>
        <dbReference type="ARBA" id="ARBA00022989"/>
    </source>
</evidence>
<evidence type="ECO:0000256" key="7">
    <source>
        <dbReference type="SAM" id="Phobius"/>
    </source>
</evidence>
<organism evidence="9 10">
    <name type="scientific">Sulfitobacter aestuarii</name>
    <dbReference type="NCBI Taxonomy" id="2161676"/>
    <lineage>
        <taxon>Bacteria</taxon>
        <taxon>Pseudomonadati</taxon>
        <taxon>Pseudomonadota</taxon>
        <taxon>Alphaproteobacteria</taxon>
        <taxon>Rhodobacterales</taxon>
        <taxon>Roseobacteraceae</taxon>
        <taxon>Sulfitobacter</taxon>
    </lineage>
</organism>
<evidence type="ECO:0000256" key="2">
    <source>
        <dbReference type="ARBA" id="ARBA00022475"/>
    </source>
</evidence>
<evidence type="ECO:0000256" key="3">
    <source>
        <dbReference type="ARBA" id="ARBA00022519"/>
    </source>
</evidence>
<comment type="caution">
    <text evidence="9">The sequence shown here is derived from an EMBL/GenBank/DDBJ whole genome shotgun (WGS) entry which is preliminary data.</text>
</comment>
<evidence type="ECO:0000313" key="9">
    <source>
        <dbReference type="EMBL" id="MFD2741443.1"/>
    </source>
</evidence>
<feature type="domain" description="Mce/MlaD" evidence="8">
    <location>
        <begin position="47"/>
        <end position="133"/>
    </location>
</feature>
<dbReference type="Pfam" id="PF02470">
    <property type="entry name" value="MlaD"/>
    <property type="match status" value="3"/>
</dbReference>
<sequence>MTETPPDVPLTPARKVFFSGASWIWVIPILALLVALGVAWRSYNDRGPVIVVEFESGSGIAAGETELKYRSITVGRVEKVGFTETLEKVTAYIRVDKDVAPFIDSSAVFWIVEPEVTLQGVSGLSTVLSGVFIEGSWDRQIGQPASRFQGSAGAPLIRPGQSGLQIAIKSSATGSLTDNAPILYKGIEVGRVGKAKIAPRGTYAIAEALIFEEHRGLINETSRFWDTSGFDVSIGPGGAEIDFSSIATLVGGGITFDTFVSGGGRVQDGTIFEIFPTKEAARNSIFNASEVDPLELNVIFDDNVSGLSVGAPVELSGLTIGKVEALSGVVDYDQFGDSRVRLNVSLSIQPARLGLPSEVTADSALAFLQERVANGLRARLASASLLTGGLKVELVMVDDAPPARISEVPNELPIFPTTESETSDAAATVEGVFTRINNLPIEELLNSAISFLNSADAFISSEDLRETPQDVRTLLGDLSGLVNSPDVKNIPVALNATLTRIETLVADLEEQRLVQRLVGAVDAASSAADAVSISVEGMPTLIEDLQGVASKAEALEVEELIAEVTTLVRSADTLIASEATAALPDALKQALDQVNDSLKELRDGGALRDINQTLASARVASANIANSSEQLPQITARLTEVLDSAAAAAATVESSVDGIPELIEQIQAVAAKAESLEVEELLTELSALTRSADAVIGTEDAIALPGALKRALDEVNFTLAELREGGAVENVNRTLASARNAADSISLSARDLPQIVERLTRLFAQASQTIEGYNRGDQLSRSAEETLRDIRKAADALASLARTIERKPNSLLLGR</sequence>
<dbReference type="InterPro" id="IPR051800">
    <property type="entry name" value="PqiA-PqiB_transport"/>
</dbReference>
<reference evidence="10" key="1">
    <citation type="journal article" date="2019" name="Int. J. Syst. Evol. Microbiol.">
        <title>The Global Catalogue of Microorganisms (GCM) 10K type strain sequencing project: providing services to taxonomists for standard genome sequencing and annotation.</title>
        <authorList>
            <consortium name="The Broad Institute Genomics Platform"/>
            <consortium name="The Broad Institute Genome Sequencing Center for Infectious Disease"/>
            <person name="Wu L."/>
            <person name="Ma J."/>
        </authorList>
    </citation>
    <scope>NUCLEOTIDE SEQUENCE [LARGE SCALE GENOMIC DNA]</scope>
    <source>
        <strain evidence="10">TISTR 2562</strain>
    </source>
</reference>